<reference evidence="1 2" key="1">
    <citation type="submission" date="2020-09" db="EMBL/GenBank/DDBJ databases">
        <title>TT11 complete genome.</title>
        <authorList>
            <person name="Wu Z."/>
        </authorList>
    </citation>
    <scope>NUCLEOTIDE SEQUENCE [LARGE SCALE GENOMIC DNA]</scope>
    <source>
        <strain evidence="1 2">TT11</strain>
    </source>
</reference>
<accession>A0A8J6U9H9</accession>
<evidence type="ECO:0008006" key="3">
    <source>
        <dbReference type="Google" id="ProtNLM"/>
    </source>
</evidence>
<organism evidence="1 2">
    <name type="scientific">Aestuariibaculum sediminum</name>
    <dbReference type="NCBI Taxonomy" id="2770637"/>
    <lineage>
        <taxon>Bacteria</taxon>
        <taxon>Pseudomonadati</taxon>
        <taxon>Bacteroidota</taxon>
        <taxon>Flavobacteriia</taxon>
        <taxon>Flavobacteriales</taxon>
        <taxon>Flavobacteriaceae</taxon>
    </lineage>
</organism>
<sequence>MAISRYSDTTNLKIVYYLGAGASYNAVPIQEKLGNGMIEASNQIKTIIGNTDVINQDKYQRLKHEANKLNEVAEDLYYFGLKATEFGSLDIYARRLYLLGLIDELDRLKFTASTFFTFWENLLFKGQPMDRDKRQYYSNIDKRYLSLLSVLLEPTQGGNPKLNENVTFISWNYDLQLEKAYQTFMRDKESDFINVNKSFNFLNTDYPGVKRDIIHLNGFSGVFKDESKHFSVLSDSRIDKKEDFLLDILDNVNDFRDHKSMYRNYINYAWENNKNRDAAKKIMSEADVLVIIGYSFPAFNRRIDTDLIDSFRGGKGLTEVIYQDPAASDDIMNSFFGSNNNSVTINRDIPKQFYIPHEFLNPKSAEKMVF</sequence>
<dbReference type="EMBL" id="JACVXB010000006">
    <property type="protein sequence ID" value="MBD0833207.1"/>
    <property type="molecule type" value="Genomic_DNA"/>
</dbReference>
<keyword evidence="2" id="KW-1185">Reference proteome</keyword>
<gene>
    <name evidence="1" type="ORF">ICJ83_13805</name>
</gene>
<dbReference type="Proteomes" id="UP000600588">
    <property type="component" value="Unassembled WGS sequence"/>
</dbReference>
<protein>
    <recommendedName>
        <fullName evidence="3">SIR2-like domain-containing protein</fullName>
    </recommendedName>
</protein>
<evidence type="ECO:0000313" key="1">
    <source>
        <dbReference type="EMBL" id="MBD0833207.1"/>
    </source>
</evidence>
<dbReference type="AlphaFoldDB" id="A0A8J6U9H9"/>
<evidence type="ECO:0000313" key="2">
    <source>
        <dbReference type="Proteomes" id="UP000600588"/>
    </source>
</evidence>
<name>A0A8J6U9H9_9FLAO</name>
<proteinExistence type="predicted"/>
<dbReference type="RefSeq" id="WP_188230990.1">
    <property type="nucleotide sequence ID" value="NZ_JACVXB010000006.1"/>
</dbReference>
<comment type="caution">
    <text evidence="1">The sequence shown here is derived from an EMBL/GenBank/DDBJ whole genome shotgun (WGS) entry which is preliminary data.</text>
</comment>